<keyword evidence="2" id="KW-1185">Reference proteome</keyword>
<reference evidence="1" key="1">
    <citation type="submission" date="2022-11" db="EMBL/GenBank/DDBJ databases">
        <title>Genome Sequence of Boeremia exigua.</title>
        <authorList>
            <person name="Buettner E."/>
        </authorList>
    </citation>
    <scope>NUCLEOTIDE SEQUENCE</scope>
    <source>
        <strain evidence="1">CU02</strain>
    </source>
</reference>
<evidence type="ECO:0000313" key="1">
    <source>
        <dbReference type="EMBL" id="KAJ8107588.1"/>
    </source>
</evidence>
<organism evidence="1 2">
    <name type="scientific">Boeremia exigua</name>
    <dbReference type="NCBI Taxonomy" id="749465"/>
    <lineage>
        <taxon>Eukaryota</taxon>
        <taxon>Fungi</taxon>
        <taxon>Dikarya</taxon>
        <taxon>Ascomycota</taxon>
        <taxon>Pezizomycotina</taxon>
        <taxon>Dothideomycetes</taxon>
        <taxon>Pleosporomycetidae</taxon>
        <taxon>Pleosporales</taxon>
        <taxon>Pleosporineae</taxon>
        <taxon>Didymellaceae</taxon>
        <taxon>Boeremia</taxon>
    </lineage>
</organism>
<gene>
    <name evidence="1" type="ORF">OPT61_g8764</name>
</gene>
<evidence type="ECO:0000313" key="2">
    <source>
        <dbReference type="Proteomes" id="UP001153331"/>
    </source>
</evidence>
<dbReference type="EMBL" id="JAPHNI010000897">
    <property type="protein sequence ID" value="KAJ8107588.1"/>
    <property type="molecule type" value="Genomic_DNA"/>
</dbReference>
<protein>
    <submittedName>
        <fullName evidence="1">Uncharacterized protein</fullName>
    </submittedName>
</protein>
<name>A0ACC2HXP6_9PLEO</name>
<proteinExistence type="predicted"/>
<dbReference type="Proteomes" id="UP001153331">
    <property type="component" value="Unassembled WGS sequence"/>
</dbReference>
<comment type="caution">
    <text evidence="1">The sequence shown here is derived from an EMBL/GenBank/DDBJ whole genome shotgun (WGS) entry which is preliminary data.</text>
</comment>
<accession>A0ACC2HXP6</accession>
<sequence>MSAAYNSTSHPQTLSATAALIRRLRHPLRTKRSRHPTPPSHSSSVASKLTKRLPRAEDERPVTSPAQSLPRELPRIKDKGDFAEHRYGNVNLYWNSVMMEASEQEKARRVAEIESNGKQRNNDRVFADSEQLCRAYDCHHRDQRSIMAETTVTQQTHCSLDTHPAISALDPHSGNRTEVPLANGNCGTDPTANSSVKDLHALDSANADLTWNSALTRILASPYINASLSSSIKARAHSYPPSSDKEEFNMRAVSFVPNFSYPIAAAQWYDTRPASTLLRDFENGVAERSETTGGRELDGAQLSTLGVNGGVGVFDFGLGNGGDGDSLYRVPTPTSTLTHAGSGLENGFRGNGYVSVDGES</sequence>